<accession>A0ABT9VUW3</accession>
<dbReference type="EMBL" id="JAUSTY010000002">
    <property type="protein sequence ID" value="MDQ0164782.1"/>
    <property type="molecule type" value="Genomic_DNA"/>
</dbReference>
<dbReference type="RefSeq" id="WP_307390900.1">
    <property type="nucleotide sequence ID" value="NZ_BAAADK010000018.1"/>
</dbReference>
<name>A0ABT9VUW3_9BACI</name>
<gene>
    <name evidence="2" type="ORF">J2S11_000682</name>
</gene>
<evidence type="ECO:0000313" key="2">
    <source>
        <dbReference type="EMBL" id="MDQ0164782.1"/>
    </source>
</evidence>
<organism evidence="2 3">
    <name type="scientific">Caldalkalibacillus horti</name>
    <dbReference type="NCBI Taxonomy" id="77523"/>
    <lineage>
        <taxon>Bacteria</taxon>
        <taxon>Bacillati</taxon>
        <taxon>Bacillota</taxon>
        <taxon>Bacilli</taxon>
        <taxon>Bacillales</taxon>
        <taxon>Bacillaceae</taxon>
        <taxon>Caldalkalibacillus</taxon>
    </lineage>
</organism>
<evidence type="ECO:0000259" key="1">
    <source>
        <dbReference type="Pfam" id="PF10026"/>
    </source>
</evidence>
<proteinExistence type="predicted"/>
<dbReference type="Pfam" id="PF10026">
    <property type="entry name" value="DUF2268"/>
    <property type="match status" value="1"/>
</dbReference>
<reference evidence="2 3" key="1">
    <citation type="submission" date="2023-07" db="EMBL/GenBank/DDBJ databases">
        <title>Genomic Encyclopedia of Type Strains, Phase IV (KMG-IV): sequencing the most valuable type-strain genomes for metagenomic binning, comparative biology and taxonomic classification.</title>
        <authorList>
            <person name="Goeker M."/>
        </authorList>
    </citation>
    <scope>NUCLEOTIDE SEQUENCE [LARGE SCALE GENOMIC DNA]</scope>
    <source>
        <strain evidence="2 3">DSM 12751</strain>
    </source>
</reference>
<comment type="caution">
    <text evidence="2">The sequence shown here is derived from an EMBL/GenBank/DDBJ whole genome shotgun (WGS) entry which is preliminary data.</text>
</comment>
<dbReference type="InterPro" id="IPR018728">
    <property type="entry name" value="DUF2268"/>
</dbReference>
<evidence type="ECO:0000313" key="3">
    <source>
        <dbReference type="Proteomes" id="UP001235840"/>
    </source>
</evidence>
<protein>
    <submittedName>
        <fullName evidence="2">Uncharacterized protein YjaZ</fullName>
    </submittedName>
</protein>
<keyword evidence="3" id="KW-1185">Reference proteome</keyword>
<dbReference type="PROSITE" id="PS51257">
    <property type="entry name" value="PROKAR_LIPOPROTEIN"/>
    <property type="match status" value="1"/>
</dbReference>
<feature type="domain" description="DUF2268" evidence="1">
    <location>
        <begin position="152"/>
        <end position="336"/>
    </location>
</feature>
<sequence length="346" mass="40669">MLRLIQQCFLIICIGLVIGCSSTTDQKENESLLPEQTSIEIGVTEEGNIGYRSEESGAEPYSFVHNDQEFHIIPMYDQFLEYITHAREDEGNINRDRLYRETVLKPFRLSAWGSENRIVEGDQIAFKRSNNLEELEKFIHLLYENHEQYIEIIMESLMASSDILPGPETRIFLVPYNPDEYRAEHGVRGYAYKDGVIVIIIEPKSSVEYILPYVVAHEYHHVILREDYRLNRRAYDLLEDVVTEGKADTFAKMIYPDVDPPWIETLAEEERVWSMMKRVMEPDSILSIDFSVGDSTRRVPVWSNYRIGYQIMQDFIKHNPEITVQEWTTMWGTEILEKSRFEDRFK</sequence>
<dbReference type="Proteomes" id="UP001235840">
    <property type="component" value="Unassembled WGS sequence"/>
</dbReference>